<gene>
    <name evidence="2" type="ORF">ASV53_24895</name>
</gene>
<feature type="compositionally biased region" description="Polar residues" evidence="1">
    <location>
        <begin position="23"/>
        <end position="39"/>
    </location>
</feature>
<evidence type="ECO:0000256" key="1">
    <source>
        <dbReference type="SAM" id="MobiDB-lite"/>
    </source>
</evidence>
<organism evidence="2 3">
    <name type="scientific">Photobacterium sanguinicancri</name>
    <dbReference type="NCBI Taxonomy" id="875932"/>
    <lineage>
        <taxon>Bacteria</taxon>
        <taxon>Pseudomonadati</taxon>
        <taxon>Pseudomonadota</taxon>
        <taxon>Gammaproteobacteria</taxon>
        <taxon>Vibrionales</taxon>
        <taxon>Vibrionaceae</taxon>
        <taxon>Photobacterium</taxon>
    </lineage>
</organism>
<reference evidence="2 3" key="1">
    <citation type="journal article" date="2016" name="Antonie Van Leeuwenhoek">
        <title>Photobacterium sanguinicancri sp. nov. isolated from marine animals.</title>
        <authorList>
            <person name="Gomez-Gil B."/>
            <person name="Roque A."/>
            <person name="Rotllant G."/>
            <person name="Romalde J.L."/>
            <person name="Doce A."/>
            <person name="Eggermont M."/>
            <person name="Defoirdt T."/>
        </authorList>
    </citation>
    <scope>NUCLEOTIDE SEQUENCE [LARGE SCALE GENOMIC DNA]</scope>
    <source>
        <strain evidence="2 3">CAIM 1827</strain>
    </source>
</reference>
<accession>A0ABX4FQH4</accession>
<protein>
    <submittedName>
        <fullName evidence="2">Uncharacterized protein</fullName>
    </submittedName>
</protein>
<keyword evidence="3" id="KW-1185">Reference proteome</keyword>
<feature type="region of interest" description="Disordered" evidence="1">
    <location>
        <begin position="1"/>
        <end position="44"/>
    </location>
</feature>
<evidence type="ECO:0000313" key="2">
    <source>
        <dbReference type="EMBL" id="OZS41242.1"/>
    </source>
</evidence>
<feature type="compositionally biased region" description="Polar residues" evidence="1">
    <location>
        <begin position="1"/>
        <end position="14"/>
    </location>
</feature>
<evidence type="ECO:0000313" key="3">
    <source>
        <dbReference type="Proteomes" id="UP000215999"/>
    </source>
</evidence>
<feature type="region of interest" description="Disordered" evidence="1">
    <location>
        <begin position="65"/>
        <end position="90"/>
    </location>
</feature>
<sequence>MPSGPSASSPTTRSRCSRIGPAPSNSSPRCSPTSETGSRYPSRLGGIALRRGAGVLAWKHARSRAHCRRHPFGRPSPPADDLAVPHGDDH</sequence>
<proteinExistence type="predicted"/>
<feature type="non-terminal residue" evidence="2">
    <location>
        <position position="90"/>
    </location>
</feature>
<name>A0ABX4FQH4_9GAMM</name>
<dbReference type="EMBL" id="NOIF01000518">
    <property type="protein sequence ID" value="OZS41242.1"/>
    <property type="molecule type" value="Genomic_DNA"/>
</dbReference>
<comment type="caution">
    <text evidence="2">The sequence shown here is derived from an EMBL/GenBank/DDBJ whole genome shotgun (WGS) entry which is preliminary data.</text>
</comment>
<dbReference type="Proteomes" id="UP000215999">
    <property type="component" value="Unassembled WGS sequence"/>
</dbReference>